<dbReference type="Gene3D" id="3.90.1640.10">
    <property type="entry name" value="inorganic pyrophosphatase (n-terminal core)"/>
    <property type="match status" value="1"/>
</dbReference>
<dbReference type="eggNOG" id="COG0618">
    <property type="taxonomic scope" value="Bacteria"/>
</dbReference>
<keyword evidence="4" id="KW-1185">Reference proteome</keyword>
<dbReference type="Gene3D" id="3.10.310.30">
    <property type="match status" value="1"/>
</dbReference>
<evidence type="ECO:0000259" key="2">
    <source>
        <dbReference type="Pfam" id="PF02272"/>
    </source>
</evidence>
<dbReference type="Pfam" id="PF02272">
    <property type="entry name" value="DHHA1"/>
    <property type="match status" value="1"/>
</dbReference>
<proteinExistence type="predicted"/>
<dbReference type="PANTHER" id="PTHR47618:SF1">
    <property type="entry name" value="BIFUNCTIONAL OLIGORIBONUCLEASE AND PAP PHOSPHATASE NRNA"/>
    <property type="match status" value="1"/>
</dbReference>
<dbReference type="GeneID" id="93210250"/>
<dbReference type="InterPro" id="IPR051319">
    <property type="entry name" value="Oligoribo/pAp-PDE_c-di-AMP_PDE"/>
</dbReference>
<feature type="domain" description="DHHA1" evidence="2">
    <location>
        <begin position="233"/>
        <end position="324"/>
    </location>
</feature>
<dbReference type="AlphaFoldDB" id="F1T4Q9"/>
<dbReference type="InterPro" id="IPR003156">
    <property type="entry name" value="DHHA1_dom"/>
</dbReference>
<dbReference type="InterPro" id="IPR001667">
    <property type="entry name" value="DDH_dom"/>
</dbReference>
<evidence type="ECO:0000313" key="3">
    <source>
        <dbReference type="EMBL" id="EGF23703.1"/>
    </source>
</evidence>
<evidence type="ECO:0000259" key="1">
    <source>
        <dbReference type="Pfam" id="PF01368"/>
    </source>
</evidence>
<dbReference type="EMBL" id="ACGK02000001">
    <property type="protein sequence ID" value="EGF23703.1"/>
    <property type="molecule type" value="Genomic_DNA"/>
</dbReference>
<dbReference type="OrthoDB" id="9803668at2"/>
<comment type="caution">
    <text evidence="3">The sequence shown here is derived from an EMBL/GenBank/DDBJ whole genome shotgun (WGS) entry which is preliminary data.</text>
</comment>
<organism evidence="3 4">
    <name type="scientific">Fannyhessea vaginae DSM 15829</name>
    <dbReference type="NCBI Taxonomy" id="525256"/>
    <lineage>
        <taxon>Bacteria</taxon>
        <taxon>Bacillati</taxon>
        <taxon>Actinomycetota</taxon>
        <taxon>Coriobacteriia</taxon>
        <taxon>Coriobacteriales</taxon>
        <taxon>Atopobiaceae</taxon>
        <taxon>Fannyhessea</taxon>
    </lineage>
</organism>
<dbReference type="GO" id="GO:0003676">
    <property type="term" value="F:nucleic acid binding"/>
    <property type="evidence" value="ECO:0007669"/>
    <property type="project" value="InterPro"/>
</dbReference>
<feature type="domain" description="DDH" evidence="1">
    <location>
        <begin position="26"/>
        <end position="167"/>
    </location>
</feature>
<reference evidence="3 4" key="1">
    <citation type="submission" date="2011-02" db="EMBL/GenBank/DDBJ databases">
        <authorList>
            <person name="Muzny D."/>
            <person name="Qin X."/>
            <person name="Buhay C."/>
            <person name="Dugan-Rocha S."/>
            <person name="Ding Y."/>
            <person name="Chen G."/>
            <person name="Hawes A."/>
            <person name="Holder M."/>
            <person name="Jhangiani S."/>
            <person name="Johnson A."/>
            <person name="Khan Z."/>
            <person name="Li Z."/>
            <person name="Liu W."/>
            <person name="Liu X."/>
            <person name="Perez L."/>
            <person name="Shen H."/>
            <person name="Wang Q."/>
            <person name="Watt J."/>
            <person name="Xi L."/>
            <person name="Xin Y."/>
            <person name="Zhou J."/>
            <person name="Deng J."/>
            <person name="Jiang H."/>
            <person name="Liu Y."/>
            <person name="Qu J."/>
            <person name="Song X.-Z."/>
            <person name="Zhang L."/>
            <person name="Villasana D."/>
            <person name="Johnson A."/>
            <person name="Liu J."/>
            <person name="Liyanage D."/>
            <person name="Lorensuhewa L."/>
            <person name="Robinson T."/>
            <person name="Song A."/>
            <person name="Song B.-B."/>
            <person name="Dinh H."/>
            <person name="Thornton R."/>
            <person name="Coyle M."/>
            <person name="Francisco L."/>
            <person name="Jackson L."/>
            <person name="Javaid M."/>
            <person name="Korchina V."/>
            <person name="Kovar C."/>
            <person name="Mata R."/>
            <person name="Mathew T."/>
            <person name="Ngo R."/>
            <person name="Nguyen L."/>
            <person name="Nguyen N."/>
            <person name="Okwuonu G."/>
            <person name="Ongeri F."/>
            <person name="Pham C."/>
            <person name="Simmons D."/>
            <person name="Wilczek-Boney K."/>
            <person name="Hale W."/>
            <person name="Jakkamsetti A."/>
            <person name="Pham P."/>
            <person name="Ruth R."/>
            <person name="San Lucas F."/>
            <person name="Warren J."/>
            <person name="Zhang J."/>
            <person name="Zhao Z."/>
            <person name="Zhou C."/>
            <person name="Zhu D."/>
            <person name="Lee S."/>
            <person name="Bess C."/>
            <person name="Blankenburg K."/>
            <person name="Forbes L."/>
            <person name="Fu Q."/>
            <person name="Gubbala S."/>
            <person name="Hirani K."/>
            <person name="Jayaseelan J.C."/>
            <person name="Lara F."/>
            <person name="Munidasa M."/>
            <person name="Palculict T."/>
            <person name="Patil S."/>
            <person name="Pu L.-L."/>
            <person name="Saada N."/>
            <person name="Tang L."/>
            <person name="Weissenberger G."/>
            <person name="Zhu Y."/>
            <person name="Hemphill L."/>
            <person name="Shang Y."/>
            <person name="Youmans B."/>
            <person name="Ayvaz T."/>
            <person name="Ross M."/>
            <person name="Santibanez J."/>
            <person name="Aqrawi P."/>
            <person name="Gross S."/>
            <person name="Joshi V."/>
            <person name="Fowler G."/>
            <person name="Nazareth L."/>
            <person name="Reid J."/>
            <person name="Worley K."/>
            <person name="Petrosino J."/>
            <person name="Highlander S."/>
            <person name="Gibbs R."/>
        </authorList>
    </citation>
    <scope>NUCLEOTIDE SEQUENCE [LARGE SCALE GENOMIC DNA]</scope>
    <source>
        <strain evidence="3 4">DSM 15829</strain>
    </source>
</reference>
<dbReference type="SUPFAM" id="SSF64182">
    <property type="entry name" value="DHH phosphoesterases"/>
    <property type="match status" value="1"/>
</dbReference>
<evidence type="ECO:0000313" key="4">
    <source>
        <dbReference type="Proteomes" id="UP000005947"/>
    </source>
</evidence>
<dbReference type="Pfam" id="PF01368">
    <property type="entry name" value="DHH"/>
    <property type="match status" value="1"/>
</dbReference>
<protein>
    <submittedName>
        <fullName evidence="3">DHHA1 domain protein</fullName>
    </submittedName>
</protein>
<dbReference type="RefSeq" id="WP_006302831.1">
    <property type="nucleotide sequence ID" value="NZ_ACGK02000001.1"/>
</dbReference>
<sequence>MSDKELSHKMQVFAALKELVEKSQTIAICGHTSPDGDALGSALGLALGLRSLFPDKHIVNLLADSVDPGHIYSFLPGISQMVHAGDYAETPDLMIVVDLSVSHRLNDAQAVLKRAHATAILDHHPCEHPFGDVSYIKPDAAAAGVVIFDFLRYLGVSITPDIAQNLFCALMTDTGRFQYQNANPEAFEVASQLVNFGADPSVVSLNIYQNASLGYLHLKALVMGRITCFCNGKIAYSYATRADYVRFGVSLEESEGLVDAVRCTSGAEIVLFLKEVCDATIRGNLRSKSEIDISGVAASFGGGGHKAAAGFTIDASLDEAFSLVLPKLQELITQKESL</sequence>
<accession>F1T4Q9</accession>
<gene>
    <name evidence="3" type="ORF">HMPREF0091_10650</name>
</gene>
<name>F1T4Q9_9ACTN</name>
<dbReference type="PANTHER" id="PTHR47618">
    <property type="entry name" value="BIFUNCTIONAL OLIGORIBONUCLEASE AND PAP PHOSPHATASE NRNA"/>
    <property type="match status" value="1"/>
</dbReference>
<dbReference type="InterPro" id="IPR038763">
    <property type="entry name" value="DHH_sf"/>
</dbReference>
<dbReference type="Proteomes" id="UP000005947">
    <property type="component" value="Unassembled WGS sequence"/>
</dbReference>